<dbReference type="CDD" id="cd07802">
    <property type="entry name" value="ASKHA_NBD_FGGY_EcLyxK-like"/>
    <property type="match status" value="1"/>
</dbReference>
<name>A0A6G8Q0V8_9ACTN</name>
<keyword evidence="3 4" id="KW-0418">Kinase</keyword>
<dbReference type="RefSeq" id="WP_166397787.1">
    <property type="nucleotide sequence ID" value="NZ_CP045121.1"/>
</dbReference>
<dbReference type="InterPro" id="IPR018483">
    <property type="entry name" value="Carb_kinase_FGGY_CS"/>
</dbReference>
<dbReference type="PANTHER" id="PTHR43095">
    <property type="entry name" value="SUGAR KINASE"/>
    <property type="match status" value="1"/>
</dbReference>
<dbReference type="PIRSF" id="PIRSF000538">
    <property type="entry name" value="GlpK"/>
    <property type="match status" value="1"/>
</dbReference>
<evidence type="ECO:0000313" key="8">
    <source>
        <dbReference type="Proteomes" id="UP000502706"/>
    </source>
</evidence>
<gene>
    <name evidence="7" type="ORF">GBA65_18080</name>
</gene>
<dbReference type="InterPro" id="IPR043129">
    <property type="entry name" value="ATPase_NBD"/>
</dbReference>
<dbReference type="Pfam" id="PF02782">
    <property type="entry name" value="FGGY_C"/>
    <property type="match status" value="1"/>
</dbReference>
<dbReference type="EMBL" id="CP045121">
    <property type="protein sequence ID" value="QIN80111.1"/>
    <property type="molecule type" value="Genomic_DNA"/>
</dbReference>
<keyword evidence="8" id="KW-1185">Reference proteome</keyword>
<dbReference type="Gene3D" id="3.30.420.40">
    <property type="match status" value="2"/>
</dbReference>
<feature type="domain" description="Carbohydrate kinase FGGY C-terminal" evidence="6">
    <location>
        <begin position="259"/>
        <end position="448"/>
    </location>
</feature>
<dbReference type="SUPFAM" id="SSF53067">
    <property type="entry name" value="Actin-like ATPase domain"/>
    <property type="match status" value="2"/>
</dbReference>
<feature type="domain" description="Carbohydrate kinase FGGY N-terminal" evidence="5">
    <location>
        <begin position="4"/>
        <end position="249"/>
    </location>
</feature>
<evidence type="ECO:0000259" key="5">
    <source>
        <dbReference type="Pfam" id="PF00370"/>
    </source>
</evidence>
<organism evidence="7 8">
    <name type="scientific">Rubrobacter marinus</name>
    <dbReference type="NCBI Taxonomy" id="2653852"/>
    <lineage>
        <taxon>Bacteria</taxon>
        <taxon>Bacillati</taxon>
        <taxon>Actinomycetota</taxon>
        <taxon>Rubrobacteria</taxon>
        <taxon>Rubrobacterales</taxon>
        <taxon>Rubrobacteraceae</taxon>
        <taxon>Rubrobacter</taxon>
    </lineage>
</organism>
<sequence length="501" mass="54164">MSAYLLGIDSGLTVTKAVVFDEDGRPRGSGAVNNVHESPRPRWVEQDMDLLWERCCGAIREALDEAGIDGGQITAVGVTGHGDGVYLVDEGGRPVRAGVLSLDSRAYTVLERWQEAGVADRALDVTGQKPFSSLAATLLAWFKEHEPESFERARWVLFVKDWLRLKLTGEYATDTTESSSGFTDVNTQEYSPEVLSLYGLGELQGKLPPVVACTGVAGEVTREAAEATGLAAGTPVVAGAHDIDAGPVGVGCTKPGQLTMIAGTWSINGVVSDRPVLNEAGLCRNFVVPGLWANFGASPASATNLEWFVQRLSPLEVEKAKESGTSPFAFVNEEVEEVLEEESRVFYHPFLYGSPYGDAATAGFFGLRGWHTRGHVLRALFEGTVFNHKWHVDTLRPVSDFTRVRLTGGGARSELWSQMFADALDLTIEIPDADEAGALGAAVCAGVGAGVYRSLDEATERTVRILRVHEPDPERHRRLEEAYETYTAIAEALAPVWPRTG</sequence>
<dbReference type="AlphaFoldDB" id="A0A6G8Q0V8"/>
<dbReference type="GO" id="GO:0016301">
    <property type="term" value="F:kinase activity"/>
    <property type="evidence" value="ECO:0007669"/>
    <property type="project" value="UniProtKB-KW"/>
</dbReference>
<dbReference type="GO" id="GO:0005975">
    <property type="term" value="P:carbohydrate metabolic process"/>
    <property type="evidence" value="ECO:0007669"/>
    <property type="project" value="InterPro"/>
</dbReference>
<dbReference type="InterPro" id="IPR000577">
    <property type="entry name" value="Carb_kinase_FGGY"/>
</dbReference>
<accession>A0A6G8Q0V8</accession>
<keyword evidence="2 4" id="KW-0808">Transferase</keyword>
<evidence type="ECO:0000313" key="7">
    <source>
        <dbReference type="EMBL" id="QIN80111.1"/>
    </source>
</evidence>
<dbReference type="KEGG" id="rmar:GBA65_18080"/>
<reference evidence="7 8" key="1">
    <citation type="submission" date="2019-10" db="EMBL/GenBank/DDBJ databases">
        <title>Rubrobacter sp nov SCSIO 52915 isolated from a deep-sea sediment in the South China Sea.</title>
        <authorList>
            <person name="Chen R.W."/>
        </authorList>
    </citation>
    <scope>NUCLEOTIDE SEQUENCE [LARGE SCALE GENOMIC DNA]</scope>
    <source>
        <strain evidence="7 8">SCSIO 52915</strain>
    </source>
</reference>
<dbReference type="PROSITE" id="PS00445">
    <property type="entry name" value="FGGY_KINASES_2"/>
    <property type="match status" value="1"/>
</dbReference>
<dbReference type="Pfam" id="PF00370">
    <property type="entry name" value="FGGY_N"/>
    <property type="match status" value="1"/>
</dbReference>
<dbReference type="InterPro" id="IPR018485">
    <property type="entry name" value="FGGY_C"/>
</dbReference>
<proteinExistence type="inferred from homology"/>
<evidence type="ECO:0000256" key="3">
    <source>
        <dbReference type="ARBA" id="ARBA00022777"/>
    </source>
</evidence>
<evidence type="ECO:0000256" key="1">
    <source>
        <dbReference type="ARBA" id="ARBA00009156"/>
    </source>
</evidence>
<dbReference type="Proteomes" id="UP000502706">
    <property type="component" value="Chromosome"/>
</dbReference>
<dbReference type="GO" id="GO:0016773">
    <property type="term" value="F:phosphotransferase activity, alcohol group as acceptor"/>
    <property type="evidence" value="ECO:0007669"/>
    <property type="project" value="InterPro"/>
</dbReference>
<evidence type="ECO:0000256" key="2">
    <source>
        <dbReference type="ARBA" id="ARBA00022679"/>
    </source>
</evidence>
<dbReference type="InterPro" id="IPR018484">
    <property type="entry name" value="FGGY_N"/>
</dbReference>
<dbReference type="InterPro" id="IPR050406">
    <property type="entry name" value="FGGY_Carb_Kinase"/>
</dbReference>
<evidence type="ECO:0000256" key="4">
    <source>
        <dbReference type="RuleBase" id="RU003733"/>
    </source>
</evidence>
<protein>
    <submittedName>
        <fullName evidence="7">Carbohydrate kinase</fullName>
    </submittedName>
</protein>
<dbReference type="PANTHER" id="PTHR43095:SF3">
    <property type="entry name" value="L-XYLULOSE_3-KETO-L-GULONATE KINASE"/>
    <property type="match status" value="1"/>
</dbReference>
<evidence type="ECO:0000259" key="6">
    <source>
        <dbReference type="Pfam" id="PF02782"/>
    </source>
</evidence>
<comment type="similarity">
    <text evidence="1 4">Belongs to the FGGY kinase family.</text>
</comment>